<dbReference type="Proteomes" id="UP000281553">
    <property type="component" value="Unassembled WGS sequence"/>
</dbReference>
<sequence>MAQAKLPALVLIVIVEEAEEEEEEEEEEELGERRCVCVCVMSARSLCLSLSRLARQGVRRLPHPDVTDCPDRLSYFPCFPEVGVHRVQFDVPVDARLIGVYGF</sequence>
<protein>
    <submittedName>
        <fullName evidence="1">Uncharacterized protein</fullName>
    </submittedName>
</protein>
<dbReference type="AlphaFoldDB" id="A0A3P6TAY9"/>
<name>A0A3P6TAY9_DIBLA</name>
<gene>
    <name evidence="1" type="ORF">DILT_LOCUS3696</name>
</gene>
<dbReference type="EMBL" id="UYRU01044096">
    <property type="protein sequence ID" value="VDK85336.1"/>
    <property type="molecule type" value="Genomic_DNA"/>
</dbReference>
<keyword evidence="2" id="KW-1185">Reference proteome</keyword>
<proteinExistence type="predicted"/>
<reference evidence="1 2" key="1">
    <citation type="submission" date="2018-11" db="EMBL/GenBank/DDBJ databases">
        <authorList>
            <consortium name="Pathogen Informatics"/>
        </authorList>
    </citation>
    <scope>NUCLEOTIDE SEQUENCE [LARGE SCALE GENOMIC DNA]</scope>
</reference>
<evidence type="ECO:0000313" key="1">
    <source>
        <dbReference type="EMBL" id="VDK85336.1"/>
    </source>
</evidence>
<evidence type="ECO:0000313" key="2">
    <source>
        <dbReference type="Proteomes" id="UP000281553"/>
    </source>
</evidence>
<organism evidence="1 2">
    <name type="scientific">Dibothriocephalus latus</name>
    <name type="common">Fish tapeworm</name>
    <name type="synonym">Diphyllobothrium latum</name>
    <dbReference type="NCBI Taxonomy" id="60516"/>
    <lineage>
        <taxon>Eukaryota</taxon>
        <taxon>Metazoa</taxon>
        <taxon>Spiralia</taxon>
        <taxon>Lophotrochozoa</taxon>
        <taxon>Platyhelminthes</taxon>
        <taxon>Cestoda</taxon>
        <taxon>Eucestoda</taxon>
        <taxon>Diphyllobothriidea</taxon>
        <taxon>Diphyllobothriidae</taxon>
        <taxon>Dibothriocephalus</taxon>
    </lineage>
</organism>
<accession>A0A3P6TAY9</accession>